<dbReference type="InterPro" id="IPR038363">
    <property type="entry name" value="LepA_C_sf"/>
</dbReference>
<dbReference type="GO" id="GO:0003746">
    <property type="term" value="F:translation elongation factor activity"/>
    <property type="evidence" value="ECO:0007669"/>
    <property type="project" value="UniProtKB-UniRule"/>
</dbReference>
<dbReference type="Pfam" id="PF00009">
    <property type="entry name" value="GTP_EFTU"/>
    <property type="match status" value="1"/>
</dbReference>
<dbReference type="InterPro" id="IPR000640">
    <property type="entry name" value="EFG_V-like"/>
</dbReference>
<dbReference type="EMBL" id="JACQCR010000037">
    <property type="protein sequence ID" value="MBI3631025.1"/>
    <property type="molecule type" value="Genomic_DNA"/>
</dbReference>
<evidence type="ECO:0000256" key="6">
    <source>
        <dbReference type="HAMAP-Rule" id="MF_00071"/>
    </source>
</evidence>
<comment type="catalytic activity">
    <reaction evidence="6">
        <text>GTP + H2O = GDP + phosphate + H(+)</text>
        <dbReference type="Rhea" id="RHEA:19669"/>
        <dbReference type="ChEBI" id="CHEBI:15377"/>
        <dbReference type="ChEBI" id="CHEBI:15378"/>
        <dbReference type="ChEBI" id="CHEBI:37565"/>
        <dbReference type="ChEBI" id="CHEBI:43474"/>
        <dbReference type="ChEBI" id="CHEBI:58189"/>
        <dbReference type="EC" id="3.6.5.n1"/>
    </reaction>
</comment>
<dbReference type="InterPro" id="IPR027417">
    <property type="entry name" value="P-loop_NTPase"/>
</dbReference>
<dbReference type="Pfam" id="PF06421">
    <property type="entry name" value="LepA_C"/>
    <property type="match status" value="1"/>
</dbReference>
<comment type="caution">
    <text evidence="8">The sequence shown here is derived from an EMBL/GenBank/DDBJ whole genome shotgun (WGS) entry which is preliminary data.</text>
</comment>
<dbReference type="FunFam" id="3.40.50.300:FF:000078">
    <property type="entry name" value="Elongation factor 4"/>
    <property type="match status" value="1"/>
</dbReference>
<keyword evidence="6" id="KW-1003">Cell membrane</keyword>
<dbReference type="InterPro" id="IPR009000">
    <property type="entry name" value="Transl_B-barrel_sf"/>
</dbReference>
<dbReference type="NCBIfam" id="TIGR01393">
    <property type="entry name" value="lepA"/>
    <property type="match status" value="1"/>
</dbReference>
<evidence type="ECO:0000256" key="3">
    <source>
        <dbReference type="ARBA" id="ARBA00022801"/>
    </source>
</evidence>
<dbReference type="Gene3D" id="2.40.30.10">
    <property type="entry name" value="Translation factors"/>
    <property type="match status" value="1"/>
</dbReference>
<evidence type="ECO:0000256" key="5">
    <source>
        <dbReference type="ARBA" id="ARBA00023134"/>
    </source>
</evidence>
<keyword evidence="6" id="KW-0472">Membrane</keyword>
<feature type="binding site" evidence="6">
    <location>
        <begin position="16"/>
        <end position="21"/>
    </location>
    <ligand>
        <name>GTP</name>
        <dbReference type="ChEBI" id="CHEBI:37565"/>
    </ligand>
</feature>
<accession>A0A932QY78</accession>
<dbReference type="Gene3D" id="3.30.70.2570">
    <property type="entry name" value="Elongation factor 4, C-terminal domain"/>
    <property type="match status" value="1"/>
</dbReference>
<dbReference type="CDD" id="cd01890">
    <property type="entry name" value="LepA"/>
    <property type="match status" value="1"/>
</dbReference>
<dbReference type="EC" id="3.6.5.n1" evidence="6"/>
<organism evidence="8 9">
    <name type="scientific">Candidatus Sungiibacteriota bacterium</name>
    <dbReference type="NCBI Taxonomy" id="2750080"/>
    <lineage>
        <taxon>Bacteria</taxon>
        <taxon>Candidatus Sungiibacteriota</taxon>
    </lineage>
</organism>
<dbReference type="InterPro" id="IPR005225">
    <property type="entry name" value="Small_GTP-bd"/>
</dbReference>
<dbReference type="AlphaFoldDB" id="A0A932QY78"/>
<dbReference type="InterPro" id="IPR013842">
    <property type="entry name" value="LepA_CTD"/>
</dbReference>
<evidence type="ECO:0000259" key="7">
    <source>
        <dbReference type="PROSITE" id="PS51722"/>
    </source>
</evidence>
<dbReference type="GO" id="GO:0003924">
    <property type="term" value="F:GTPase activity"/>
    <property type="evidence" value="ECO:0007669"/>
    <property type="project" value="UniProtKB-UniRule"/>
</dbReference>
<keyword evidence="4 6" id="KW-0648">Protein biosynthesis</keyword>
<comment type="subcellular location">
    <subcellularLocation>
        <location evidence="6">Cell membrane</location>
        <topology evidence="6">Peripheral membrane protein</topology>
        <orientation evidence="6">Cytoplasmic side</orientation>
    </subcellularLocation>
</comment>
<dbReference type="Pfam" id="PF03144">
    <property type="entry name" value="GTP_EFTU_D2"/>
    <property type="match status" value="1"/>
</dbReference>
<evidence type="ECO:0000313" key="8">
    <source>
        <dbReference type="EMBL" id="MBI3631025.1"/>
    </source>
</evidence>
<dbReference type="InterPro" id="IPR035647">
    <property type="entry name" value="EFG_III/V"/>
</dbReference>
<dbReference type="Pfam" id="PF00679">
    <property type="entry name" value="EFG_C"/>
    <property type="match status" value="1"/>
</dbReference>
<dbReference type="Gene3D" id="3.40.50.300">
    <property type="entry name" value="P-loop containing nucleotide triphosphate hydrolases"/>
    <property type="match status" value="1"/>
</dbReference>
<dbReference type="SUPFAM" id="SSF52540">
    <property type="entry name" value="P-loop containing nucleoside triphosphate hydrolases"/>
    <property type="match status" value="1"/>
</dbReference>
<feature type="binding site" evidence="6">
    <location>
        <begin position="128"/>
        <end position="131"/>
    </location>
    <ligand>
        <name>GTP</name>
        <dbReference type="ChEBI" id="CHEBI:37565"/>
    </ligand>
</feature>
<evidence type="ECO:0000256" key="4">
    <source>
        <dbReference type="ARBA" id="ARBA00022917"/>
    </source>
</evidence>
<dbReference type="GO" id="GO:0005525">
    <property type="term" value="F:GTP binding"/>
    <property type="evidence" value="ECO:0007669"/>
    <property type="project" value="UniProtKB-UniRule"/>
</dbReference>
<dbReference type="NCBIfam" id="TIGR00231">
    <property type="entry name" value="small_GTP"/>
    <property type="match status" value="1"/>
</dbReference>
<dbReference type="GO" id="GO:0005886">
    <property type="term" value="C:plasma membrane"/>
    <property type="evidence" value="ECO:0007669"/>
    <property type="project" value="UniProtKB-SubCell"/>
</dbReference>
<dbReference type="InterPro" id="IPR006297">
    <property type="entry name" value="EF-4"/>
</dbReference>
<dbReference type="FunFam" id="2.40.30.10:FF:000015">
    <property type="entry name" value="Translation factor GUF1, mitochondrial"/>
    <property type="match status" value="1"/>
</dbReference>
<keyword evidence="5 6" id="KW-0342">GTP-binding</keyword>
<dbReference type="InterPro" id="IPR004161">
    <property type="entry name" value="EFTu-like_2"/>
</dbReference>
<name>A0A932QY78_9BACT</name>
<evidence type="ECO:0000256" key="1">
    <source>
        <dbReference type="ARBA" id="ARBA00005454"/>
    </source>
</evidence>
<proteinExistence type="inferred from homology"/>
<dbReference type="SUPFAM" id="SSF50447">
    <property type="entry name" value="Translation proteins"/>
    <property type="match status" value="1"/>
</dbReference>
<dbReference type="PRINTS" id="PR00315">
    <property type="entry name" value="ELONGATNFCT"/>
</dbReference>
<dbReference type="InterPro" id="IPR000795">
    <property type="entry name" value="T_Tr_GTP-bd_dom"/>
</dbReference>
<dbReference type="Gene3D" id="3.30.70.240">
    <property type="match status" value="1"/>
</dbReference>
<evidence type="ECO:0000256" key="2">
    <source>
        <dbReference type="ARBA" id="ARBA00022741"/>
    </source>
</evidence>
<dbReference type="CDD" id="cd03699">
    <property type="entry name" value="EF4_II"/>
    <property type="match status" value="1"/>
</dbReference>
<dbReference type="Gene3D" id="3.30.70.870">
    <property type="entry name" value="Elongation Factor G (Translational Gtpase), domain 3"/>
    <property type="match status" value="1"/>
</dbReference>
<dbReference type="SUPFAM" id="SSF54980">
    <property type="entry name" value="EF-G C-terminal domain-like"/>
    <property type="match status" value="2"/>
</dbReference>
<dbReference type="Proteomes" id="UP000753196">
    <property type="component" value="Unassembled WGS sequence"/>
</dbReference>
<sequence>MDPSHIRNFSIIAHIDHGKSTLADRFLELTGSVEKRKMREQFLDMHPLERERGITIKMQPVRMQYQDFVLNLIDTPGHVDFSYEVSRALAAVEGAILLVDATQGIQAQTLANLYAAREEKLVIVPALNKIDLPSADIARTEQELADLLGIPGDRIFKISGKVGTGVKELLDGVVAGLPPPARGTSGGNGRQGQTPLRALIFDSKYDQYLGVIAHVRIREGRVKKGDGVRCMASNSNFTAEEVGVFLPERGPVPELSTGEIGYIATGIKEPASVRVGDTITSGDSSRGYSRVAVEPLPGYREPAPVVWASLFPENQDEYEILRDALKKLQLEDAALVFTPEDAGVVGRGFRAGFLGVLHMEIIAERIRREYGIRVVFSRPSVSFRVTRRGGVGMLIQSAHTLPEPQDRETMEEPWTKVTVIAPARFLGVLQTLIHERGGQTIETISRGADRLQIAFFAPLREIIVDFYDILKSATQGFASMAYEPSGWRRADLVRLDMLVAGERIHALSEIVPTKDAYEIGRARVAKLKELLPRALFPIALQASSEGRIIARETIPALKKDVTGYLYGGDRTRKMKLWKKQQRGKKRLEASGRVEVGPEIFFKLLGR</sequence>
<dbReference type="PANTHER" id="PTHR43512:SF4">
    <property type="entry name" value="TRANSLATION FACTOR GUF1 HOMOLOG, CHLOROPLASTIC"/>
    <property type="match status" value="1"/>
</dbReference>
<dbReference type="GO" id="GO:0045727">
    <property type="term" value="P:positive regulation of translation"/>
    <property type="evidence" value="ECO:0007669"/>
    <property type="project" value="UniProtKB-UniRule"/>
</dbReference>
<reference evidence="8" key="1">
    <citation type="submission" date="2020-07" db="EMBL/GenBank/DDBJ databases">
        <title>Huge and variable diversity of episymbiotic CPR bacteria and DPANN archaea in groundwater ecosystems.</title>
        <authorList>
            <person name="He C.Y."/>
            <person name="Keren R."/>
            <person name="Whittaker M."/>
            <person name="Farag I.F."/>
            <person name="Doudna J."/>
            <person name="Cate J.H.D."/>
            <person name="Banfield J.F."/>
        </authorList>
    </citation>
    <scope>NUCLEOTIDE SEQUENCE</scope>
    <source>
        <strain evidence="8">NC_groundwater_973_Pr1_S-0.2um_54_13</strain>
    </source>
</reference>
<comment type="similarity">
    <text evidence="1 6">Belongs to the TRAFAC class translation factor GTPase superfamily. Classic translation factor GTPase family. LepA subfamily.</text>
</comment>
<feature type="domain" description="Tr-type G" evidence="7">
    <location>
        <begin position="4"/>
        <end position="181"/>
    </location>
</feature>
<evidence type="ECO:0000313" key="9">
    <source>
        <dbReference type="Proteomes" id="UP000753196"/>
    </source>
</evidence>
<comment type="function">
    <text evidence="6">Required for accurate and efficient protein synthesis under certain stress conditions. May act as a fidelity factor of the translation reaction, by catalyzing a one-codon backward translocation of tRNAs on improperly translocated ribosomes. Back-translocation proceeds from a post-translocation (POST) complex to a pre-translocation (PRE) complex, thus giving elongation factor G a second chance to translocate the tRNAs correctly. Binds to ribosomes in a GTP-dependent manner.</text>
</comment>
<dbReference type="HAMAP" id="MF_00071">
    <property type="entry name" value="LepA"/>
    <property type="match status" value="1"/>
</dbReference>
<keyword evidence="3 6" id="KW-0378">Hydrolase</keyword>
<gene>
    <name evidence="6 8" type="primary">lepA</name>
    <name evidence="8" type="ORF">HY221_01695</name>
</gene>
<dbReference type="GO" id="GO:0043022">
    <property type="term" value="F:ribosome binding"/>
    <property type="evidence" value="ECO:0007669"/>
    <property type="project" value="UniProtKB-UniRule"/>
</dbReference>
<keyword evidence="8" id="KW-0251">Elongation factor</keyword>
<keyword evidence="2 6" id="KW-0547">Nucleotide-binding</keyword>
<protein>
    <recommendedName>
        <fullName evidence="6">Elongation factor 4</fullName>
        <shortName evidence="6">EF-4</shortName>
        <ecNumber evidence="6">3.6.5.n1</ecNumber>
    </recommendedName>
    <alternativeName>
        <fullName evidence="6">Ribosomal back-translocase LepA</fullName>
    </alternativeName>
</protein>
<dbReference type="PANTHER" id="PTHR43512">
    <property type="entry name" value="TRANSLATION FACTOR GUF1-RELATED"/>
    <property type="match status" value="1"/>
</dbReference>
<dbReference type="PROSITE" id="PS51722">
    <property type="entry name" value="G_TR_2"/>
    <property type="match status" value="1"/>
</dbReference>